<evidence type="ECO:0000313" key="2">
    <source>
        <dbReference type="EMBL" id="PYH78303.1"/>
    </source>
</evidence>
<evidence type="ECO:0000256" key="1">
    <source>
        <dbReference type="SAM" id="MobiDB-lite"/>
    </source>
</evidence>
<gene>
    <name evidence="2" type="ORF">BO82DRAFT_367731</name>
</gene>
<keyword evidence="3" id="KW-1185">Reference proteome</keyword>
<dbReference type="RefSeq" id="XP_025488503.1">
    <property type="nucleotide sequence ID" value="XM_025637090.1"/>
</dbReference>
<proteinExistence type="predicted"/>
<dbReference type="VEuPathDB" id="FungiDB:BO82DRAFT_367731"/>
<evidence type="ECO:0000313" key="3">
    <source>
        <dbReference type="Proteomes" id="UP000248340"/>
    </source>
</evidence>
<dbReference type="EMBL" id="KZ821730">
    <property type="protein sequence ID" value="PYH78303.1"/>
    <property type="molecule type" value="Genomic_DNA"/>
</dbReference>
<feature type="region of interest" description="Disordered" evidence="1">
    <location>
        <begin position="35"/>
        <end position="91"/>
    </location>
</feature>
<dbReference type="AlphaFoldDB" id="A0A319CHY7"/>
<name>A0A319CHY7_9EURO</name>
<organism evidence="2 3">
    <name type="scientific">Aspergillus uvarum CBS 121591</name>
    <dbReference type="NCBI Taxonomy" id="1448315"/>
    <lineage>
        <taxon>Eukaryota</taxon>
        <taxon>Fungi</taxon>
        <taxon>Dikarya</taxon>
        <taxon>Ascomycota</taxon>
        <taxon>Pezizomycotina</taxon>
        <taxon>Eurotiomycetes</taxon>
        <taxon>Eurotiomycetidae</taxon>
        <taxon>Eurotiales</taxon>
        <taxon>Aspergillaceae</taxon>
        <taxon>Aspergillus</taxon>
        <taxon>Aspergillus subgen. Circumdati</taxon>
    </lineage>
</organism>
<reference evidence="2 3" key="1">
    <citation type="submission" date="2016-12" db="EMBL/GenBank/DDBJ databases">
        <title>The genomes of Aspergillus section Nigri reveals drivers in fungal speciation.</title>
        <authorList>
            <consortium name="DOE Joint Genome Institute"/>
            <person name="Vesth T.C."/>
            <person name="Nybo J."/>
            <person name="Theobald S."/>
            <person name="Brandl J."/>
            <person name="Frisvad J.C."/>
            <person name="Nielsen K.F."/>
            <person name="Lyhne E.K."/>
            <person name="Kogle M.E."/>
            <person name="Kuo A."/>
            <person name="Riley R."/>
            <person name="Clum A."/>
            <person name="Nolan M."/>
            <person name="Lipzen A."/>
            <person name="Salamov A."/>
            <person name="Henrissat B."/>
            <person name="Wiebenga A."/>
            <person name="De Vries R.P."/>
            <person name="Grigoriev I.V."/>
            <person name="Mortensen U.H."/>
            <person name="Andersen M.R."/>
            <person name="Baker S.E."/>
        </authorList>
    </citation>
    <scope>NUCLEOTIDE SEQUENCE [LARGE SCALE GENOMIC DNA]</scope>
    <source>
        <strain evidence="2 3">CBS 121591</strain>
    </source>
</reference>
<protein>
    <submittedName>
        <fullName evidence="2">Uncharacterized protein</fullName>
    </submittedName>
</protein>
<accession>A0A319CHY7</accession>
<sequence length="160" mass="18146">MWIVDHPREPGLTPGKIEHQTYKNFQFYQRIEAETDIHNSTAPQRKKKSSVARGSGPVLGSEIRTHNQEETLISPAGQKQSIYARGTPRETQQDLAKFRNKRGCYFRVPHRRQGWRLPEQRGGGKARAVGCISNCGLCVFATRWGPEEPTSKNCSIHHVP</sequence>
<dbReference type="GeneID" id="37139831"/>
<dbReference type="Proteomes" id="UP000248340">
    <property type="component" value="Unassembled WGS sequence"/>
</dbReference>